<dbReference type="Gene3D" id="3.40.190.10">
    <property type="entry name" value="Periplasmic binding protein-like II"/>
    <property type="match status" value="1"/>
</dbReference>
<accession>A0AA45HH93</accession>
<proteinExistence type="predicted"/>
<organism evidence="1 2">
    <name type="scientific">Oceanotoga teriensis</name>
    <dbReference type="NCBI Taxonomy" id="515440"/>
    <lineage>
        <taxon>Bacteria</taxon>
        <taxon>Thermotogati</taxon>
        <taxon>Thermotogota</taxon>
        <taxon>Thermotogae</taxon>
        <taxon>Petrotogales</taxon>
        <taxon>Petrotogaceae</taxon>
        <taxon>Oceanotoga</taxon>
    </lineage>
</organism>
<gene>
    <name evidence="1" type="ORF">C7380_1382</name>
</gene>
<dbReference type="Proteomes" id="UP000245921">
    <property type="component" value="Unassembled WGS sequence"/>
</dbReference>
<dbReference type="RefSeq" id="WP_109606718.1">
    <property type="nucleotide sequence ID" value="NZ_JAMHJO010000002.1"/>
</dbReference>
<evidence type="ECO:0000313" key="2">
    <source>
        <dbReference type="Proteomes" id="UP000245921"/>
    </source>
</evidence>
<dbReference type="EMBL" id="QGGI01000038">
    <property type="protein sequence ID" value="PWJ84716.1"/>
    <property type="molecule type" value="Genomic_DNA"/>
</dbReference>
<name>A0AA45HH93_9BACT</name>
<protein>
    <submittedName>
        <fullName evidence="1">ABC-type glycerol-3-phosphate transport system substrate-binding protein</fullName>
    </submittedName>
</protein>
<dbReference type="SUPFAM" id="SSF53850">
    <property type="entry name" value="Periplasmic binding protein-like II"/>
    <property type="match status" value="1"/>
</dbReference>
<reference evidence="1 2" key="1">
    <citation type="submission" date="2018-05" db="EMBL/GenBank/DDBJ databases">
        <title>Genomic Encyclopedia of Type Strains, Phase IV (KMG-IV): sequencing the most valuable type-strain genomes for metagenomic binning, comparative biology and taxonomic classification.</title>
        <authorList>
            <person name="Goeker M."/>
        </authorList>
    </citation>
    <scope>NUCLEOTIDE SEQUENCE [LARGE SCALE GENOMIC DNA]</scope>
    <source>
        <strain evidence="1 2">DSM 24906</strain>
    </source>
</reference>
<evidence type="ECO:0000313" key="1">
    <source>
        <dbReference type="EMBL" id="PWJ84716.1"/>
    </source>
</evidence>
<sequence>MKILCVEDPIVNFYLNKNSPIKKYEKKISEKIDIVVLNWNDYYHEYSKIIDNDLYLYDAFMCPGNLWLPDLILKNKILKIDDLDNYNFEDFFDSVKYEIYYKNNFYMFPIFNDGHIIYAKKKDNLLYDKVFLDYKNLKEFLLHYKNKFSLKASKNEIFLDFLPFYFNNNNNFTDILNGFSEFEDSLKKSIIDYLYIKKFCINGSEDYGNKEISERLKTNLLDAAISWSGQAIDILKNNKYDFNYYTYRKPLKITWGFVISKNTINFKKTLNFLKFLTNEENEIESAYFSGCPCRKKSYKYNFLPLKLREVIIKMLLNAKSLPSINGLTDLYSIFYYYLHYFYVNGFSDEKYKLFLKNIKNNNFIS</sequence>
<comment type="caution">
    <text evidence="1">The sequence shown here is derived from an EMBL/GenBank/DDBJ whole genome shotgun (WGS) entry which is preliminary data.</text>
</comment>
<keyword evidence="2" id="KW-1185">Reference proteome</keyword>
<dbReference type="AlphaFoldDB" id="A0AA45HH93"/>